<feature type="transmembrane region" description="Helical" evidence="3">
    <location>
        <begin position="12"/>
        <end position="38"/>
    </location>
</feature>
<dbReference type="PROSITE" id="PS50293">
    <property type="entry name" value="TPR_REGION"/>
    <property type="match status" value="1"/>
</dbReference>
<dbReference type="AlphaFoldDB" id="A0A1N7HAK8"/>
<dbReference type="PANTHER" id="PTHR34700:SF4">
    <property type="entry name" value="PHAGE-LIKE ELEMENT PBSX PROTEIN XKDP"/>
    <property type="match status" value="1"/>
</dbReference>
<dbReference type="EMBL" id="FTNI01000041">
    <property type="protein sequence ID" value="SIS21924.1"/>
    <property type="molecule type" value="Genomic_DNA"/>
</dbReference>
<sequence>MTMYGLRHPILAKAAAVAVLTGLLAGIPAILLTFFWPVDLPTLDDLATPAEPVVIKTLLLATVWTCWALFAGAVIVELVATARARRGRVHMPFQRLAAYLITTITMATTAPVAASRGTIPAAAVVVAPAALPSHQLTAAEPKTSEPAKPYATYVVQPRDTLWTIADKQLGDPMRYREIVTLNQGRTMDDGQTFTRGDWLRPGWTLRLPDDAARKEPRSPQRTHTVRPGESLWEIAEQHLGDGKRYKEIFRLNRDRPQPDGARLTDPDVLVSGWHLVLPEREQNASKADPTHDRALSPLPTTTTATRQPAHHEDASPLPTAEFSPQARRSAVCSSVVVLPEGGMMAISFAAGVAVALASARLRHRRRLRVPAVDEPLSVPAPEPQAPAVRALEQSHRRSFAESEDGPPEDFELVTSAFSIDPPLMLKAGIRGEAPVSLELSGLNLALTGPGAEDCVRAIVLDLLTQADQHRTEIVIPSQDAVRWFGETITTLTGHLPGLRLVAPLDEAIDHLEEQFVARRRILRDHDTDDIPQLREAEPGEPLPALLLTACAADGHAYLDTLMSLGSTFGVGSVLIGRSSSGTTCEIDQDHRVAEATGTLAKELRDVTLFHMPANAAATVLDTLAAGNGMPAEPTEKPTELEVPPPSTAPQPVRFAILGAPVIEVSGTPVDISGRAKALELFVLLAVYPKGLDREEICEHLWPDLEETLAGYRFHAALKDLRAALRGASGLGEKEASFIERSGKTYRIEAQRVDVDLWAFHRALADARIAGDDEAKTAALEVVARLCQGRLCQGLKYDWLDQDHRWPLTVASVKALLQLGVLHERAGRNERALEVYDQACSLDPDMESAARSVIRLLIELGRTDEARMRARHLKARLDALGVQCSSETQALLDRMNSASERPIRLQSPRA</sequence>
<proteinExistence type="predicted"/>
<protein>
    <submittedName>
        <fullName evidence="5">DNA-binding transcriptional activator of the SARP family</fullName>
    </submittedName>
</protein>
<dbReference type="InterPro" id="IPR052196">
    <property type="entry name" value="Bact_Kbp"/>
</dbReference>
<feature type="domain" description="LysM" evidence="4">
    <location>
        <begin position="151"/>
        <end position="207"/>
    </location>
</feature>
<dbReference type="SUPFAM" id="SSF48452">
    <property type="entry name" value="TPR-like"/>
    <property type="match status" value="1"/>
</dbReference>
<dbReference type="RefSeq" id="WP_076442454.1">
    <property type="nucleotide sequence ID" value="NZ_FTNI01000041.1"/>
</dbReference>
<dbReference type="InterPro" id="IPR019734">
    <property type="entry name" value="TPR_rpt"/>
</dbReference>
<accession>A0A1N7HAK8</accession>
<keyword evidence="3" id="KW-0472">Membrane</keyword>
<dbReference type="InterPro" id="IPR036779">
    <property type="entry name" value="LysM_dom_sf"/>
</dbReference>
<feature type="compositionally biased region" description="Basic and acidic residues" evidence="2">
    <location>
        <begin position="281"/>
        <end position="294"/>
    </location>
</feature>
<keyword evidence="5" id="KW-0238">DNA-binding</keyword>
<gene>
    <name evidence="5" type="ORF">SAMN05421833_14164</name>
</gene>
<dbReference type="PROSITE" id="PS51782">
    <property type="entry name" value="LYSM"/>
    <property type="match status" value="2"/>
</dbReference>
<reference evidence="6" key="1">
    <citation type="submission" date="2017-01" db="EMBL/GenBank/DDBJ databases">
        <authorList>
            <person name="Varghese N."/>
            <person name="Submissions S."/>
        </authorList>
    </citation>
    <scope>NUCLEOTIDE SEQUENCE [LARGE SCALE GENOMIC DNA]</scope>
    <source>
        <strain evidence="6">ATCC 12950</strain>
    </source>
</reference>
<keyword evidence="1" id="KW-0802">TPR repeat</keyword>
<dbReference type="InterPro" id="IPR011990">
    <property type="entry name" value="TPR-like_helical_dom_sf"/>
</dbReference>
<keyword evidence="6" id="KW-1185">Reference proteome</keyword>
<evidence type="ECO:0000256" key="2">
    <source>
        <dbReference type="SAM" id="MobiDB-lite"/>
    </source>
</evidence>
<organism evidence="5 6">
    <name type="scientific">Microbispora rosea</name>
    <dbReference type="NCBI Taxonomy" id="58117"/>
    <lineage>
        <taxon>Bacteria</taxon>
        <taxon>Bacillati</taxon>
        <taxon>Actinomycetota</taxon>
        <taxon>Actinomycetes</taxon>
        <taxon>Streptosporangiales</taxon>
        <taxon>Streptosporangiaceae</taxon>
        <taxon>Microbispora</taxon>
    </lineage>
</organism>
<evidence type="ECO:0000313" key="5">
    <source>
        <dbReference type="EMBL" id="SIS21924.1"/>
    </source>
</evidence>
<evidence type="ECO:0000259" key="4">
    <source>
        <dbReference type="PROSITE" id="PS51782"/>
    </source>
</evidence>
<feature type="transmembrane region" description="Helical" evidence="3">
    <location>
        <begin position="58"/>
        <end position="84"/>
    </location>
</feature>
<dbReference type="InterPro" id="IPR018392">
    <property type="entry name" value="LysM"/>
</dbReference>
<dbReference type="Proteomes" id="UP000186096">
    <property type="component" value="Unassembled WGS sequence"/>
</dbReference>
<dbReference type="SMART" id="SM01043">
    <property type="entry name" value="BTAD"/>
    <property type="match status" value="1"/>
</dbReference>
<feature type="transmembrane region" description="Helical" evidence="3">
    <location>
        <begin position="96"/>
        <end position="114"/>
    </location>
</feature>
<dbReference type="Pfam" id="PF03704">
    <property type="entry name" value="BTAD"/>
    <property type="match status" value="1"/>
</dbReference>
<dbReference type="GO" id="GO:0003677">
    <property type="term" value="F:DNA binding"/>
    <property type="evidence" value="ECO:0007669"/>
    <property type="project" value="UniProtKB-KW"/>
</dbReference>
<dbReference type="Gene3D" id="1.25.40.10">
    <property type="entry name" value="Tetratricopeptide repeat domain"/>
    <property type="match status" value="1"/>
</dbReference>
<dbReference type="SMART" id="SM00257">
    <property type="entry name" value="LysM"/>
    <property type="match status" value="2"/>
</dbReference>
<dbReference type="CDD" id="cd00118">
    <property type="entry name" value="LysM"/>
    <property type="match status" value="2"/>
</dbReference>
<dbReference type="SMART" id="SM00028">
    <property type="entry name" value="TPR"/>
    <property type="match status" value="1"/>
</dbReference>
<feature type="region of interest" description="Disordered" evidence="2">
    <location>
        <begin position="627"/>
        <end position="647"/>
    </location>
</feature>
<dbReference type="PROSITE" id="PS50005">
    <property type="entry name" value="TPR"/>
    <property type="match status" value="1"/>
</dbReference>
<dbReference type="Gene3D" id="1.10.10.10">
    <property type="entry name" value="Winged helix-like DNA-binding domain superfamily/Winged helix DNA-binding domain"/>
    <property type="match status" value="1"/>
</dbReference>
<dbReference type="OrthoDB" id="8444614at2"/>
<feature type="region of interest" description="Disordered" evidence="2">
    <location>
        <begin position="281"/>
        <end position="325"/>
    </location>
</feature>
<dbReference type="Pfam" id="PF01476">
    <property type="entry name" value="LysM"/>
    <property type="match status" value="2"/>
</dbReference>
<keyword evidence="3" id="KW-0812">Transmembrane</keyword>
<feature type="domain" description="LysM" evidence="4">
    <location>
        <begin position="221"/>
        <end position="277"/>
    </location>
</feature>
<feature type="repeat" description="TPR" evidence="1">
    <location>
        <begin position="812"/>
        <end position="845"/>
    </location>
</feature>
<dbReference type="InterPro" id="IPR005158">
    <property type="entry name" value="BTAD"/>
</dbReference>
<dbReference type="PANTHER" id="PTHR34700">
    <property type="entry name" value="POTASSIUM BINDING PROTEIN KBP"/>
    <property type="match status" value="1"/>
</dbReference>
<evidence type="ECO:0000256" key="1">
    <source>
        <dbReference type="PROSITE-ProRule" id="PRU00339"/>
    </source>
</evidence>
<evidence type="ECO:0000313" key="6">
    <source>
        <dbReference type="Proteomes" id="UP000186096"/>
    </source>
</evidence>
<evidence type="ECO:0000256" key="3">
    <source>
        <dbReference type="SAM" id="Phobius"/>
    </source>
</evidence>
<dbReference type="STRING" id="58117.SAMN05421833_14164"/>
<dbReference type="InterPro" id="IPR036388">
    <property type="entry name" value="WH-like_DNA-bd_sf"/>
</dbReference>
<keyword evidence="3" id="KW-1133">Transmembrane helix</keyword>
<feature type="compositionally biased region" description="Low complexity" evidence="2">
    <location>
        <begin position="295"/>
        <end position="306"/>
    </location>
</feature>
<name>A0A1N7HAK8_9ACTN</name>
<dbReference type="Gene3D" id="3.10.350.10">
    <property type="entry name" value="LysM domain"/>
    <property type="match status" value="2"/>
</dbReference>